<dbReference type="InterPro" id="IPR036249">
    <property type="entry name" value="Thioredoxin-like_sf"/>
</dbReference>
<dbReference type="EMBL" id="RKQN01000002">
    <property type="protein sequence ID" value="RPE79888.1"/>
    <property type="molecule type" value="Genomic_DNA"/>
</dbReference>
<organism evidence="2 3">
    <name type="scientific">Vulcaniibacterium tengchongense</name>
    <dbReference type="NCBI Taxonomy" id="1273429"/>
    <lineage>
        <taxon>Bacteria</taxon>
        <taxon>Pseudomonadati</taxon>
        <taxon>Pseudomonadota</taxon>
        <taxon>Gammaproteobacteria</taxon>
        <taxon>Lysobacterales</taxon>
        <taxon>Lysobacteraceae</taxon>
        <taxon>Vulcaniibacterium</taxon>
    </lineage>
</organism>
<dbReference type="PANTHER" id="PTHR42852">
    <property type="entry name" value="THIOL:DISULFIDE INTERCHANGE PROTEIN DSBE"/>
    <property type="match status" value="1"/>
</dbReference>
<sequence>MTVLPPPAPEWAVVQWFNTPDPLTLQALRGRAVALLSFQMLCPGCVASALPQAARLHALFPRERLAVVGLHTVFEHHEAMTPAALRAFLHEYRIPFPVGVDRHDGASPLPRTMRAYAMRGTPTWTLIDREGRLRAQHFGEIDDLHLGAEVAALTLGADLRAPRARGDAPGCADGACAAAADG</sequence>
<dbReference type="GO" id="GO:0016209">
    <property type="term" value="F:antioxidant activity"/>
    <property type="evidence" value="ECO:0007669"/>
    <property type="project" value="InterPro"/>
</dbReference>
<evidence type="ECO:0000313" key="3">
    <source>
        <dbReference type="Proteomes" id="UP000269708"/>
    </source>
</evidence>
<comment type="caution">
    <text evidence="2">The sequence shown here is derived from an EMBL/GenBank/DDBJ whole genome shotgun (WGS) entry which is preliminary data.</text>
</comment>
<evidence type="ECO:0000259" key="1">
    <source>
        <dbReference type="Pfam" id="PF00578"/>
    </source>
</evidence>
<feature type="domain" description="Alkyl hydroperoxide reductase subunit C/ Thiol specific antioxidant" evidence="1">
    <location>
        <begin position="21"/>
        <end position="135"/>
    </location>
</feature>
<dbReference type="InterPro" id="IPR050553">
    <property type="entry name" value="Thioredoxin_ResA/DsbE_sf"/>
</dbReference>
<name>A0A3N4VBA3_9GAMM</name>
<dbReference type="SUPFAM" id="SSF52833">
    <property type="entry name" value="Thioredoxin-like"/>
    <property type="match status" value="1"/>
</dbReference>
<dbReference type="GO" id="GO:0016491">
    <property type="term" value="F:oxidoreductase activity"/>
    <property type="evidence" value="ECO:0007669"/>
    <property type="project" value="InterPro"/>
</dbReference>
<evidence type="ECO:0000313" key="2">
    <source>
        <dbReference type="EMBL" id="RPE79888.1"/>
    </source>
</evidence>
<dbReference type="InterPro" id="IPR000866">
    <property type="entry name" value="AhpC/TSA"/>
</dbReference>
<protein>
    <submittedName>
        <fullName evidence="2">AhpC/TSA family protein</fullName>
    </submittedName>
</protein>
<keyword evidence="3" id="KW-1185">Reference proteome</keyword>
<proteinExistence type="predicted"/>
<dbReference type="AlphaFoldDB" id="A0A3N4VBA3"/>
<dbReference type="Proteomes" id="UP000269708">
    <property type="component" value="Unassembled WGS sequence"/>
</dbReference>
<dbReference type="RefSeq" id="WP_123770058.1">
    <property type="nucleotide sequence ID" value="NZ_RKQN01000002.1"/>
</dbReference>
<dbReference type="PANTHER" id="PTHR42852:SF13">
    <property type="entry name" value="PROTEIN DIPZ"/>
    <property type="match status" value="1"/>
</dbReference>
<accession>A0A3N4VBA3</accession>
<dbReference type="Gene3D" id="3.40.30.10">
    <property type="entry name" value="Glutaredoxin"/>
    <property type="match status" value="1"/>
</dbReference>
<reference evidence="2 3" key="1">
    <citation type="submission" date="2018-11" db="EMBL/GenBank/DDBJ databases">
        <title>Genomic Encyclopedia of Type Strains, Phase IV (KMG-IV): sequencing the most valuable type-strain genomes for metagenomic binning, comparative biology and taxonomic classification.</title>
        <authorList>
            <person name="Goeker M."/>
        </authorList>
    </citation>
    <scope>NUCLEOTIDE SEQUENCE [LARGE SCALE GENOMIC DNA]</scope>
    <source>
        <strain evidence="2 3">DSM 25623</strain>
    </source>
</reference>
<dbReference type="Pfam" id="PF00578">
    <property type="entry name" value="AhpC-TSA"/>
    <property type="match status" value="1"/>
</dbReference>
<gene>
    <name evidence="2" type="ORF">EDC50_1717</name>
</gene>